<dbReference type="GeneID" id="107902464"/>
<reference evidence="1" key="1">
    <citation type="journal article" date="2020" name="Nat. Genet.">
        <title>Genomic diversifications of five Gossypium allopolyploid species and their impact on cotton improvement.</title>
        <authorList>
            <person name="Chen Z.J."/>
            <person name="Sreedasyam A."/>
            <person name="Ando A."/>
            <person name="Song Q."/>
            <person name="De Santiago L.M."/>
            <person name="Hulse-Kemp A.M."/>
            <person name="Ding M."/>
            <person name="Ye W."/>
            <person name="Kirkbride R.C."/>
            <person name="Jenkins J."/>
            <person name="Plott C."/>
            <person name="Lovell J."/>
            <person name="Lin Y.M."/>
            <person name="Vaughn R."/>
            <person name="Liu B."/>
            <person name="Simpson S."/>
            <person name="Scheffler B.E."/>
            <person name="Wen L."/>
            <person name="Saski C.A."/>
            <person name="Grover C.E."/>
            <person name="Hu G."/>
            <person name="Conover J.L."/>
            <person name="Carlson J.W."/>
            <person name="Shu S."/>
            <person name="Boston L.B."/>
            <person name="Williams M."/>
            <person name="Peterson D.G."/>
            <person name="McGee K."/>
            <person name="Jones D.C."/>
            <person name="Wendel J.F."/>
            <person name="Stelly D.M."/>
            <person name="Grimwood J."/>
            <person name="Schmutz J."/>
        </authorList>
    </citation>
    <scope>NUCLEOTIDE SEQUENCE [LARGE SCALE GENOMIC DNA]</scope>
    <source>
        <strain evidence="1">cv. TM-1</strain>
    </source>
</reference>
<reference evidence="2" key="2">
    <citation type="submission" date="2025-08" db="UniProtKB">
        <authorList>
            <consortium name="RefSeq"/>
        </authorList>
    </citation>
    <scope>IDENTIFICATION</scope>
</reference>
<evidence type="ECO:0000313" key="1">
    <source>
        <dbReference type="Proteomes" id="UP000818029"/>
    </source>
</evidence>
<gene>
    <name evidence="2" type="primary">LOC107902464</name>
</gene>
<dbReference type="Proteomes" id="UP000818029">
    <property type="component" value="Chromosome D05"/>
</dbReference>
<organism evidence="1 2">
    <name type="scientific">Gossypium hirsutum</name>
    <name type="common">Upland cotton</name>
    <name type="synonym">Gossypium mexicanum</name>
    <dbReference type="NCBI Taxonomy" id="3635"/>
    <lineage>
        <taxon>Eukaryota</taxon>
        <taxon>Viridiplantae</taxon>
        <taxon>Streptophyta</taxon>
        <taxon>Embryophyta</taxon>
        <taxon>Tracheophyta</taxon>
        <taxon>Spermatophyta</taxon>
        <taxon>Magnoliopsida</taxon>
        <taxon>eudicotyledons</taxon>
        <taxon>Gunneridae</taxon>
        <taxon>Pentapetalae</taxon>
        <taxon>rosids</taxon>
        <taxon>malvids</taxon>
        <taxon>Malvales</taxon>
        <taxon>Malvaceae</taxon>
        <taxon>Malvoideae</taxon>
        <taxon>Gossypium</taxon>
    </lineage>
</organism>
<dbReference type="PANTHER" id="PTHR48475">
    <property type="entry name" value="RIBONUCLEASE H"/>
    <property type="match status" value="1"/>
</dbReference>
<dbReference type="PANTHER" id="PTHR48475:SF1">
    <property type="entry name" value="RNASE H TYPE-1 DOMAIN-CONTAINING PROTEIN"/>
    <property type="match status" value="1"/>
</dbReference>
<dbReference type="RefSeq" id="XP_016684131.1">
    <property type="nucleotide sequence ID" value="XM_016828642.1"/>
</dbReference>
<accession>A0A1U8J1A5</accession>
<name>A0A1U8J1A5_GOSHI</name>
<keyword evidence="1" id="KW-1185">Reference proteome</keyword>
<protein>
    <submittedName>
        <fullName evidence="2">Uncharacterized protein</fullName>
    </submittedName>
</protein>
<dbReference type="KEGG" id="ghi:107902464"/>
<proteinExistence type="predicted"/>
<dbReference type="AlphaFoldDB" id="A0A1U8J1A5"/>
<sequence>MADALATLAFMVKMNKQEDIKPNKMSIYKAPAHCYNIEEEEKDDHPWYHNILRYMKNREYPDQATDNDKRTLRRLANDHILDGEILYKRRNNQVLLRSVDVFEAKKILEEVYEGVCKTHANCFIMDKQIMRF</sequence>
<dbReference type="PaxDb" id="3635-A0A1U8J1A5"/>
<evidence type="ECO:0000313" key="2">
    <source>
        <dbReference type="RefSeq" id="XP_016684131.1"/>
    </source>
</evidence>